<gene>
    <name evidence="2" type="ORF">Hamer_G007013</name>
</gene>
<protein>
    <submittedName>
        <fullName evidence="2">Uncharacterized protein</fullName>
    </submittedName>
</protein>
<evidence type="ECO:0000313" key="2">
    <source>
        <dbReference type="EMBL" id="KAG7172774.1"/>
    </source>
</evidence>
<feature type="compositionally biased region" description="Polar residues" evidence="1">
    <location>
        <begin position="83"/>
        <end position="97"/>
    </location>
</feature>
<accession>A0A8J5N4B5</accession>
<evidence type="ECO:0000313" key="3">
    <source>
        <dbReference type="Proteomes" id="UP000747542"/>
    </source>
</evidence>
<proteinExistence type="predicted"/>
<dbReference type="EMBL" id="JAHLQT010010484">
    <property type="protein sequence ID" value="KAG7172774.1"/>
    <property type="molecule type" value="Genomic_DNA"/>
</dbReference>
<name>A0A8J5N4B5_HOMAM</name>
<dbReference type="AlphaFoldDB" id="A0A8J5N4B5"/>
<organism evidence="2 3">
    <name type="scientific">Homarus americanus</name>
    <name type="common">American lobster</name>
    <dbReference type="NCBI Taxonomy" id="6706"/>
    <lineage>
        <taxon>Eukaryota</taxon>
        <taxon>Metazoa</taxon>
        <taxon>Ecdysozoa</taxon>
        <taxon>Arthropoda</taxon>
        <taxon>Crustacea</taxon>
        <taxon>Multicrustacea</taxon>
        <taxon>Malacostraca</taxon>
        <taxon>Eumalacostraca</taxon>
        <taxon>Eucarida</taxon>
        <taxon>Decapoda</taxon>
        <taxon>Pleocyemata</taxon>
        <taxon>Astacidea</taxon>
        <taxon>Nephropoidea</taxon>
        <taxon>Nephropidae</taxon>
        <taxon>Homarus</taxon>
    </lineage>
</organism>
<dbReference type="Proteomes" id="UP000747542">
    <property type="component" value="Unassembled WGS sequence"/>
</dbReference>
<keyword evidence="3" id="KW-1185">Reference proteome</keyword>
<comment type="caution">
    <text evidence="2">The sequence shown here is derived from an EMBL/GenBank/DDBJ whole genome shotgun (WGS) entry which is preliminary data.</text>
</comment>
<reference evidence="2" key="1">
    <citation type="journal article" date="2021" name="Sci. Adv.">
        <title>The American lobster genome reveals insights on longevity, neural, and immune adaptations.</title>
        <authorList>
            <person name="Polinski J.M."/>
            <person name="Zimin A.V."/>
            <person name="Clark K.F."/>
            <person name="Kohn A.B."/>
            <person name="Sadowski N."/>
            <person name="Timp W."/>
            <person name="Ptitsyn A."/>
            <person name="Khanna P."/>
            <person name="Romanova D.Y."/>
            <person name="Williams P."/>
            <person name="Greenwood S.J."/>
            <person name="Moroz L.L."/>
            <person name="Walt D.R."/>
            <person name="Bodnar A.G."/>
        </authorList>
    </citation>
    <scope>NUCLEOTIDE SEQUENCE</scope>
    <source>
        <strain evidence="2">GMGI-L3</strain>
    </source>
</reference>
<feature type="region of interest" description="Disordered" evidence="1">
    <location>
        <begin position="83"/>
        <end position="111"/>
    </location>
</feature>
<evidence type="ECO:0000256" key="1">
    <source>
        <dbReference type="SAM" id="MobiDB-lite"/>
    </source>
</evidence>
<sequence>MVEQTTRAMTSSPVVCLIGETEALHFTPHNQSFPQSYTSHESFPHSYTSQRVLHLLLRLTVSPSLTPKHQRDSFPHCYTSHESFPHSYTSVSPSLTPKHQRDSFPHCYTSQ</sequence>